<organism evidence="2 3">
    <name type="scientific">Ascaris lumbricoides</name>
    <name type="common">Giant roundworm</name>
    <dbReference type="NCBI Taxonomy" id="6252"/>
    <lineage>
        <taxon>Eukaryota</taxon>
        <taxon>Metazoa</taxon>
        <taxon>Ecdysozoa</taxon>
        <taxon>Nematoda</taxon>
        <taxon>Chromadorea</taxon>
        <taxon>Rhabditida</taxon>
        <taxon>Spirurina</taxon>
        <taxon>Ascaridomorpha</taxon>
        <taxon>Ascaridoidea</taxon>
        <taxon>Ascarididae</taxon>
        <taxon>Ascaris</taxon>
    </lineage>
</organism>
<feature type="signal peptide" evidence="1">
    <location>
        <begin position="1"/>
        <end position="21"/>
    </location>
</feature>
<evidence type="ECO:0000313" key="3">
    <source>
        <dbReference type="WBParaSite" id="ALUE_0001498801-mRNA-1"/>
    </source>
</evidence>
<keyword evidence="2" id="KW-1185">Reference proteome</keyword>
<evidence type="ECO:0000256" key="1">
    <source>
        <dbReference type="SAM" id="SignalP"/>
    </source>
</evidence>
<dbReference type="AlphaFoldDB" id="A0A0M3IBB4"/>
<dbReference type="WBParaSite" id="ALUE_0001498801-mRNA-1">
    <property type="protein sequence ID" value="ALUE_0001498801-mRNA-1"/>
    <property type="gene ID" value="ALUE_0001498801"/>
</dbReference>
<keyword evidence="1" id="KW-0732">Signal</keyword>
<dbReference type="Proteomes" id="UP000036681">
    <property type="component" value="Unplaced"/>
</dbReference>
<proteinExistence type="predicted"/>
<reference evidence="3" key="1">
    <citation type="submission" date="2017-02" db="UniProtKB">
        <authorList>
            <consortium name="WormBaseParasite"/>
        </authorList>
    </citation>
    <scope>IDENTIFICATION</scope>
</reference>
<feature type="chain" id="PRO_5005656754" evidence="1">
    <location>
        <begin position="22"/>
        <end position="78"/>
    </location>
</feature>
<sequence length="78" mass="9674">MRNVITYFAVLFAVCLMLCGADEAPKSGDDSSVRVKRQWGPWDYYGYDTYRPRGYWGRRWRRRFRWRSQFYDPYGWRK</sequence>
<accession>A0A0M3IBB4</accession>
<name>A0A0M3IBB4_ASCLU</name>
<evidence type="ECO:0000313" key="2">
    <source>
        <dbReference type="Proteomes" id="UP000036681"/>
    </source>
</evidence>
<protein>
    <submittedName>
        <fullName evidence="3">Uncharacterized protein</fullName>
    </submittedName>
</protein>